<feature type="transmembrane region" description="Helical" evidence="1">
    <location>
        <begin position="1029"/>
        <end position="1054"/>
    </location>
</feature>
<organism evidence="4 5">
    <name type="scientific">Discina gigas</name>
    <dbReference type="NCBI Taxonomy" id="1032678"/>
    <lineage>
        <taxon>Eukaryota</taxon>
        <taxon>Fungi</taxon>
        <taxon>Dikarya</taxon>
        <taxon>Ascomycota</taxon>
        <taxon>Pezizomycotina</taxon>
        <taxon>Pezizomycetes</taxon>
        <taxon>Pezizales</taxon>
        <taxon>Discinaceae</taxon>
        <taxon>Discina</taxon>
    </lineage>
</organism>
<evidence type="ECO:0008006" key="6">
    <source>
        <dbReference type="Google" id="ProtNLM"/>
    </source>
</evidence>
<keyword evidence="1" id="KW-1133">Transmembrane helix</keyword>
<name>A0ABR3GNT0_9PEZI</name>
<reference evidence="4 5" key="1">
    <citation type="submission" date="2024-02" db="EMBL/GenBank/DDBJ databases">
        <title>Discinaceae phylogenomics.</title>
        <authorList>
            <person name="Dirks A.C."/>
            <person name="James T.Y."/>
        </authorList>
    </citation>
    <scope>NUCLEOTIDE SEQUENCE [LARGE SCALE GENOMIC DNA]</scope>
    <source>
        <strain evidence="4 5">ACD0624</strain>
    </source>
</reference>
<accession>A0ABR3GNT0</accession>
<keyword evidence="5" id="KW-1185">Reference proteome</keyword>
<evidence type="ECO:0000313" key="5">
    <source>
        <dbReference type="Proteomes" id="UP001447188"/>
    </source>
</evidence>
<keyword evidence="1" id="KW-0812">Transmembrane</keyword>
<feature type="domain" description="MTC6 partial TIM-barrel" evidence="3">
    <location>
        <begin position="639"/>
        <end position="874"/>
    </location>
</feature>
<evidence type="ECO:0000313" key="4">
    <source>
        <dbReference type="EMBL" id="KAL0637241.1"/>
    </source>
</evidence>
<dbReference type="InterPro" id="IPR024662">
    <property type="entry name" value="Trs65"/>
</dbReference>
<evidence type="ECO:0000259" key="2">
    <source>
        <dbReference type="Pfam" id="PF12735"/>
    </source>
</evidence>
<dbReference type="Pfam" id="PF12735">
    <property type="entry name" value="IgD3_Trs65"/>
    <property type="match status" value="1"/>
</dbReference>
<dbReference type="InterPro" id="IPR057530">
    <property type="entry name" value="TIM-barrel_MTC6"/>
</dbReference>
<dbReference type="EMBL" id="JBBBZM010000037">
    <property type="protein sequence ID" value="KAL0637241.1"/>
    <property type="molecule type" value="Genomic_DNA"/>
</dbReference>
<dbReference type="Proteomes" id="UP001447188">
    <property type="component" value="Unassembled WGS sequence"/>
</dbReference>
<feature type="domain" description="Trafficking protein particle complex II-specific subunit 65 IgD3" evidence="2">
    <location>
        <begin position="451"/>
        <end position="598"/>
    </location>
</feature>
<sequence>MTAPAAPRGKTHARTNTVQVQESARLELVIPQASDLDISEAIARALNGNEKPAATLPGGIPAVAAIAQRESLFYDETLPVFVVLQILIPLEESVYESYLARLAVSLEVAAVDGQKRQTEYGKSQEQLHLLFQTVVDERETQRILLNDDSQRLAIWKLEVPLGHPRARLNNPRVIFTASTTIRPAEFQKPVVEDEYITSRLPVGLNLLESYSEDPYLSSVAPRLSASRVSRVIPVTQAPQQTLRPFGYASKRSFNIYPAINIRLRYSRLFSGTKQTIIASLDLEVTPFGDCDVTIESVDIALSGGRADALEDASSSRLPIECRPRDDITFLYTLTQTDILSTGSIPTPIPSNSPVRPISVSLKATAHLSDVCHPKIFTNWTTTVDFSPPTATPSFPPTPGMQRAHRPASLGSIIHGATVSASTGIRPAYQPAQPSPNIAFTPPVLSSPSFTNSQNPESVLGLTITFSGPSRVYVGEVFLWTVFVVNRSQRTRKLALIVPPKRRKVGEGKVLPPRPVGDDATEAVLEEGVMYQTHRAQYLEPAELVPLVNDVRVGPLLPSACHTAELRFIALATGVLNVEGIRVVDLVTNETTDCRDLPKSPTPTLSEQSIASTAAVLARQTSSLPTDLTTNPSDPETIGEYTCDPSFNVTTLFYLFEFWITRTDTDLRARMLLFDFNLHETSPPSNNTNPPAPEPLFNTLSSTGILADSYTPTELASDRSNLNNSWFGDKTDPNMPEYFTTQSSTGGFRSTDSGWPSESYLEFVALKRALVSFGTISAGLGYDPAITGDNRNIFPTGYLGNPEILNSPGDSKCFFSSSSAELKDANSSWAQIIDTASGPFAEDNPSAITNLASCGYSTTVNSTYSSNLTANVIHYFHHVKDALAWSWDANEPEPTNITAGIKRNETNSFRCASMSASDGRWRVTECGERKLAACRIKRKPYDVSYVLWKLSHSARTYYDATAMCGDDDFDAPRSALENAYLLAVIKKTKLKPEDRVWIDLNSLDVETCWVTGGKYATCPYESTDTGNKPVIVSAIAAIIVLIVFGLMLFAKVGSWRMERSRRRRRRVAKKRNLEGVEYEGVPS</sequence>
<protein>
    <recommendedName>
        <fullName evidence="6">C-type lectin domain-containing protein</fullName>
    </recommendedName>
</protein>
<comment type="caution">
    <text evidence="4">The sequence shown here is derived from an EMBL/GenBank/DDBJ whole genome shotgun (WGS) entry which is preliminary data.</text>
</comment>
<evidence type="ECO:0000256" key="1">
    <source>
        <dbReference type="SAM" id="Phobius"/>
    </source>
</evidence>
<dbReference type="InterPro" id="IPR055420">
    <property type="entry name" value="IgD3_Trs65"/>
</dbReference>
<gene>
    <name evidence="4" type="ORF">Q9L58_003725</name>
</gene>
<evidence type="ECO:0000259" key="3">
    <source>
        <dbReference type="Pfam" id="PF25506"/>
    </source>
</evidence>
<dbReference type="PANTHER" id="PTHR28159">
    <property type="entry name" value="TRAFFICKING PROTEIN PARTICLE COMPLEX II-SPECIFIC SUBUNIT 65"/>
    <property type="match status" value="1"/>
</dbReference>
<dbReference type="PANTHER" id="PTHR28159:SF1">
    <property type="entry name" value="TRAFFICKING PROTEIN PARTICLE COMPLEX II-SPECIFIC SUBUNIT 65"/>
    <property type="match status" value="1"/>
</dbReference>
<dbReference type="Pfam" id="PF25506">
    <property type="entry name" value="TIM-barrel_MTC6"/>
    <property type="match status" value="1"/>
</dbReference>
<keyword evidence="1" id="KW-0472">Membrane</keyword>
<proteinExistence type="predicted"/>